<keyword evidence="1 2" id="KW-0808">Transferase</keyword>
<name>A0ABT0V042_9ACTN</name>
<gene>
    <name evidence="2" type="ORF">NBG84_35800</name>
</gene>
<evidence type="ECO:0000256" key="1">
    <source>
        <dbReference type="ARBA" id="ARBA00022679"/>
    </source>
</evidence>
<dbReference type="EMBL" id="JAMQAW010000078">
    <property type="protein sequence ID" value="MCM2393579.1"/>
    <property type="molecule type" value="Genomic_DNA"/>
</dbReference>
<dbReference type="InterPro" id="IPR044855">
    <property type="entry name" value="CoA-Trfase_III_dom3_sf"/>
</dbReference>
<keyword evidence="3" id="KW-1185">Reference proteome</keyword>
<dbReference type="GO" id="GO:0016740">
    <property type="term" value="F:transferase activity"/>
    <property type="evidence" value="ECO:0007669"/>
    <property type="project" value="UniProtKB-KW"/>
</dbReference>
<protein>
    <submittedName>
        <fullName evidence="2">CoA transferase</fullName>
    </submittedName>
</protein>
<evidence type="ECO:0000313" key="3">
    <source>
        <dbReference type="Proteomes" id="UP001431429"/>
    </source>
</evidence>
<dbReference type="InterPro" id="IPR003673">
    <property type="entry name" value="CoA-Trfase_fam_III"/>
</dbReference>
<dbReference type="InterPro" id="IPR023606">
    <property type="entry name" value="CoA-Trfase_III_dom_1_sf"/>
</dbReference>
<dbReference type="PANTHER" id="PTHR48207:SF3">
    <property type="entry name" value="SUCCINATE--HYDROXYMETHYLGLUTARATE COA-TRANSFERASE"/>
    <property type="match status" value="1"/>
</dbReference>
<dbReference type="Proteomes" id="UP001431429">
    <property type="component" value="Unassembled WGS sequence"/>
</dbReference>
<organism evidence="2 3">
    <name type="scientific">Streptomyces albipurpureus</name>
    <dbReference type="NCBI Taxonomy" id="2897419"/>
    <lineage>
        <taxon>Bacteria</taxon>
        <taxon>Bacillati</taxon>
        <taxon>Actinomycetota</taxon>
        <taxon>Actinomycetes</taxon>
        <taxon>Kitasatosporales</taxon>
        <taxon>Streptomycetaceae</taxon>
        <taxon>Streptomyces</taxon>
    </lineage>
</organism>
<dbReference type="Gene3D" id="3.40.50.10540">
    <property type="entry name" value="Crotonobetainyl-coa:carnitine coa-transferase, domain 1"/>
    <property type="match status" value="1"/>
</dbReference>
<proteinExistence type="predicted"/>
<dbReference type="PANTHER" id="PTHR48207">
    <property type="entry name" value="SUCCINATE--HYDROXYMETHYLGLUTARATE COA-TRANSFERASE"/>
    <property type="match status" value="1"/>
</dbReference>
<sequence length="114" mass="12321">MPTADRVVVVCAYLVPHFEKLCRLIEQPDLVRDERFATNQARVAHRPALVVKLRTALAGLTTDEALDLLTTNGVVAGWISGYDEARENPDVRASGLFIGVVGAVGPRKTPLSSP</sequence>
<comment type="caution">
    <text evidence="2">The sequence shown here is derived from an EMBL/GenBank/DDBJ whole genome shotgun (WGS) entry which is preliminary data.</text>
</comment>
<dbReference type="Pfam" id="PF02515">
    <property type="entry name" value="CoA_transf_3"/>
    <property type="match status" value="1"/>
</dbReference>
<reference evidence="2" key="1">
    <citation type="submission" date="2022-06" db="EMBL/GenBank/DDBJ databases">
        <title>Genome public.</title>
        <authorList>
            <person name="Sun Q."/>
        </authorList>
    </citation>
    <scope>NUCLEOTIDE SEQUENCE</scope>
    <source>
        <strain evidence="2">CWNU-1</strain>
    </source>
</reference>
<dbReference type="InterPro" id="IPR050483">
    <property type="entry name" value="CoA-transferase_III_domain"/>
</dbReference>
<dbReference type="SUPFAM" id="SSF89796">
    <property type="entry name" value="CoA-transferase family III (CaiB/BaiF)"/>
    <property type="match status" value="1"/>
</dbReference>
<evidence type="ECO:0000313" key="2">
    <source>
        <dbReference type="EMBL" id="MCM2393579.1"/>
    </source>
</evidence>
<accession>A0ABT0V042</accession>
<dbReference type="Gene3D" id="3.30.1540.10">
    <property type="entry name" value="formyl-coa transferase, domain 3"/>
    <property type="match status" value="1"/>
</dbReference>